<dbReference type="RefSeq" id="WP_039311674.1">
    <property type="nucleotide sequence ID" value="NZ_JQOD01000001.1"/>
</dbReference>
<evidence type="ECO:0000256" key="1">
    <source>
        <dbReference type="SAM" id="Phobius"/>
    </source>
</evidence>
<name>A0A0M2F483_9GAMM</name>
<organism evidence="3 4">
    <name type="scientific">Pectobacterium brasiliense</name>
    <dbReference type="NCBI Taxonomy" id="180957"/>
    <lineage>
        <taxon>Bacteria</taxon>
        <taxon>Pseudomonadati</taxon>
        <taxon>Pseudomonadota</taxon>
        <taxon>Gammaproteobacteria</taxon>
        <taxon>Enterobacterales</taxon>
        <taxon>Pectobacteriaceae</taxon>
        <taxon>Pectobacterium</taxon>
    </lineage>
</organism>
<dbReference type="SUPFAM" id="SSF53098">
    <property type="entry name" value="Ribonuclease H-like"/>
    <property type="match status" value="1"/>
</dbReference>
<dbReference type="OrthoDB" id="6140187at2"/>
<dbReference type="InterPro" id="IPR002559">
    <property type="entry name" value="Transposase_11"/>
</dbReference>
<dbReference type="InterPro" id="IPR012337">
    <property type="entry name" value="RNaseH-like_sf"/>
</dbReference>
<dbReference type="GO" id="GO:0004803">
    <property type="term" value="F:transposase activity"/>
    <property type="evidence" value="ECO:0007669"/>
    <property type="project" value="InterPro"/>
</dbReference>
<feature type="transmembrane region" description="Helical" evidence="1">
    <location>
        <begin position="310"/>
        <end position="331"/>
    </location>
</feature>
<proteinExistence type="predicted"/>
<dbReference type="PANTHER" id="PTHR35404:SF8">
    <property type="entry name" value="TRANSPOSASE OF TN10"/>
    <property type="match status" value="1"/>
</dbReference>
<comment type="caution">
    <text evidence="3">The sequence shown here is derived from an EMBL/GenBank/DDBJ whole genome shotgun (WGS) entry which is preliminary data.</text>
</comment>
<evidence type="ECO:0000313" key="3">
    <source>
        <dbReference type="EMBL" id="KGA35155.1"/>
    </source>
</evidence>
<dbReference type="InterPro" id="IPR047658">
    <property type="entry name" value="IS4-like_transpos"/>
</dbReference>
<dbReference type="EMBL" id="JQOD01000001">
    <property type="protein sequence ID" value="KGA35155.1"/>
    <property type="molecule type" value="Genomic_DNA"/>
</dbReference>
<evidence type="ECO:0000313" key="4">
    <source>
        <dbReference type="Proteomes" id="UP000029435"/>
    </source>
</evidence>
<dbReference type="PANTHER" id="PTHR35404">
    <property type="entry name" value="TRANSPOSASE OF TN10"/>
    <property type="match status" value="1"/>
</dbReference>
<keyword evidence="1" id="KW-0812">Transmembrane</keyword>
<dbReference type="NCBIfam" id="NF033591">
    <property type="entry name" value="transpos_IS4_2"/>
    <property type="match status" value="1"/>
</dbReference>
<evidence type="ECO:0000259" key="2">
    <source>
        <dbReference type="Pfam" id="PF01609"/>
    </source>
</evidence>
<reference evidence="3 4" key="1">
    <citation type="submission" date="2014-08" db="EMBL/GenBank/DDBJ databases">
        <title>Genome sequences of NCPPB Pectobacterium isolates.</title>
        <authorList>
            <person name="Glover R.H."/>
            <person name="Sapp M."/>
            <person name="Elphinstone J."/>
        </authorList>
    </citation>
    <scope>NUCLEOTIDE SEQUENCE [LARGE SCALE GENOMIC DNA]</scope>
    <source>
        <strain evidence="3 4">LMG 21372</strain>
    </source>
</reference>
<dbReference type="AlphaFoldDB" id="A0A0M2F483"/>
<protein>
    <submittedName>
        <fullName evidence="3">Transposase</fullName>
    </submittedName>
</protein>
<dbReference type="GO" id="GO:0006313">
    <property type="term" value="P:DNA transposition"/>
    <property type="evidence" value="ECO:0007669"/>
    <property type="project" value="InterPro"/>
</dbReference>
<keyword evidence="1" id="KW-0472">Membrane</keyword>
<dbReference type="Pfam" id="PF01609">
    <property type="entry name" value="DDE_Tnp_1"/>
    <property type="match status" value="1"/>
</dbReference>
<dbReference type="Proteomes" id="UP000029435">
    <property type="component" value="Unassembled WGS sequence"/>
</dbReference>
<accession>A0A0M2F483</accession>
<keyword evidence="1" id="KW-1133">Transmembrane helix</keyword>
<sequence>MPASQVCHKFFSQSLNSLHQYRKNALLDMTVALTRGASLSLTSIGRYLPGPARVKHKIKRVDRHLNSDLMFSDVPAVYQKLVSRLTSSLSLCVIAVDWSGYPSSELSVLRASLLCDGRAIPLMSKVISSQYQNNATVQNDFLDQMAAAIGKDKQVIVVTDAGFRSSWFHHIRSLGWHFVGRVRGRLYFQIIGDEKWKMARDITSGAKSCYLGFGRLARNASRDCLGHFYTVHKRATGRKGNQCFPKTDKMYRKSAREPWLLFTSLMGYKPREIVKIYSRRMQIEQNFRDEKSERYGLGLRASKSRGEKRISVLCLIATLYSIIMWLTGYYLESKGINRWFQANSEKSRRVLSYLTLSENVIRQSPRILSGMNPDRVYDDMARAYQNIIMVY</sequence>
<gene>
    <name evidence="3" type="ORF">KU74_01415</name>
</gene>
<feature type="domain" description="Transposase IS4-like" evidence="2">
    <location>
        <begin position="108"/>
        <end position="317"/>
    </location>
</feature>
<dbReference type="GO" id="GO:0003677">
    <property type="term" value="F:DNA binding"/>
    <property type="evidence" value="ECO:0007669"/>
    <property type="project" value="InterPro"/>
</dbReference>